<evidence type="ECO:0000256" key="1">
    <source>
        <dbReference type="ARBA" id="ARBA00022741"/>
    </source>
</evidence>
<reference evidence="5" key="2">
    <citation type="journal article" date="2023" name="Microbiol Resour">
        <title>Decontamination and Annotation of the Draft Genome Sequence of the Oomycete Lagenidium giganteum ARSEF 373.</title>
        <authorList>
            <person name="Morgan W.R."/>
            <person name="Tartar A."/>
        </authorList>
    </citation>
    <scope>NUCLEOTIDE SEQUENCE</scope>
    <source>
        <strain evidence="5">ARSEF 373</strain>
    </source>
</reference>
<evidence type="ECO:0000256" key="2">
    <source>
        <dbReference type="ARBA" id="ARBA00022840"/>
    </source>
</evidence>
<evidence type="ECO:0000256" key="3">
    <source>
        <dbReference type="SAM" id="MobiDB-lite"/>
    </source>
</evidence>
<feature type="region of interest" description="Disordered" evidence="3">
    <location>
        <begin position="208"/>
        <end position="235"/>
    </location>
</feature>
<gene>
    <name evidence="5" type="ORF">N0F65_000931</name>
</gene>
<comment type="caution">
    <text evidence="5">The sequence shown here is derived from an EMBL/GenBank/DDBJ whole genome shotgun (WGS) entry which is preliminary data.</text>
</comment>
<evidence type="ECO:0000313" key="6">
    <source>
        <dbReference type="Proteomes" id="UP001146120"/>
    </source>
</evidence>
<evidence type="ECO:0000259" key="4">
    <source>
        <dbReference type="SMART" id="SM00382"/>
    </source>
</evidence>
<evidence type="ECO:0000313" key="5">
    <source>
        <dbReference type="EMBL" id="DAZ94651.1"/>
    </source>
</evidence>
<dbReference type="EMBL" id="DAKRPA010000239">
    <property type="protein sequence ID" value="DAZ94651.1"/>
    <property type="molecule type" value="Genomic_DNA"/>
</dbReference>
<dbReference type="Proteomes" id="UP001146120">
    <property type="component" value="Unassembled WGS sequence"/>
</dbReference>
<dbReference type="SUPFAM" id="SSF52540">
    <property type="entry name" value="P-loop containing nucleoside triphosphate hydrolases"/>
    <property type="match status" value="2"/>
</dbReference>
<dbReference type="Gene3D" id="3.40.50.300">
    <property type="entry name" value="P-loop containing nucleotide triphosphate hydrolases"/>
    <property type="match status" value="2"/>
</dbReference>
<dbReference type="PROSITE" id="PS00674">
    <property type="entry name" value="AAA"/>
    <property type="match status" value="2"/>
</dbReference>
<dbReference type="Gene3D" id="1.10.8.60">
    <property type="match status" value="2"/>
</dbReference>
<dbReference type="GO" id="GO:0016887">
    <property type="term" value="F:ATP hydrolysis activity"/>
    <property type="evidence" value="ECO:0007669"/>
    <property type="project" value="InterPro"/>
</dbReference>
<dbReference type="Pfam" id="PF00004">
    <property type="entry name" value="AAA"/>
    <property type="match status" value="2"/>
</dbReference>
<keyword evidence="1" id="KW-0547">Nucleotide-binding</keyword>
<name>A0AAV2YKK1_9STRA</name>
<accession>A0AAV2YKK1</accession>
<dbReference type="GO" id="GO:0005524">
    <property type="term" value="F:ATP binding"/>
    <property type="evidence" value="ECO:0007669"/>
    <property type="project" value="UniProtKB-KW"/>
</dbReference>
<dbReference type="PANTHER" id="PTHR23077">
    <property type="entry name" value="AAA-FAMILY ATPASE"/>
    <property type="match status" value="1"/>
</dbReference>
<dbReference type="InterPro" id="IPR003593">
    <property type="entry name" value="AAA+_ATPase"/>
</dbReference>
<protein>
    <recommendedName>
        <fullName evidence="4">AAA+ ATPase domain-containing protein</fullName>
    </recommendedName>
</protein>
<dbReference type="AlphaFoldDB" id="A0AAV2YKK1"/>
<feature type="non-terminal residue" evidence="5">
    <location>
        <position position="1"/>
    </location>
</feature>
<organism evidence="5 6">
    <name type="scientific">Lagenidium giganteum</name>
    <dbReference type="NCBI Taxonomy" id="4803"/>
    <lineage>
        <taxon>Eukaryota</taxon>
        <taxon>Sar</taxon>
        <taxon>Stramenopiles</taxon>
        <taxon>Oomycota</taxon>
        <taxon>Peronosporomycetes</taxon>
        <taxon>Pythiales</taxon>
        <taxon>Pythiaceae</taxon>
    </lineage>
</organism>
<dbReference type="SMART" id="SM00382">
    <property type="entry name" value="AAA"/>
    <property type="match status" value="2"/>
</dbReference>
<dbReference type="InterPro" id="IPR003960">
    <property type="entry name" value="ATPase_AAA_CS"/>
</dbReference>
<dbReference type="InterPro" id="IPR041569">
    <property type="entry name" value="AAA_lid_3"/>
</dbReference>
<proteinExistence type="predicted"/>
<dbReference type="InterPro" id="IPR003959">
    <property type="entry name" value="ATPase_AAA_core"/>
</dbReference>
<keyword evidence="2" id="KW-0067">ATP-binding</keyword>
<dbReference type="FunFam" id="1.10.8.60:FF:000038">
    <property type="entry name" value="spermatogenesis-associated protein 5-like protein 1"/>
    <property type="match status" value="1"/>
</dbReference>
<feature type="domain" description="AAA+ ATPase" evidence="4">
    <location>
        <begin position="268"/>
        <end position="415"/>
    </location>
</feature>
<sequence>LIMPIAWALERDVRAGRRDRFTSRYRLPLEVIQQQPDGSSMYVLVTRPESKKEVLVCRAAIANSASDVGACDAMVRAATTINTIQCMHKMQKPQTMADGNVIHWIPATSIREAVSVVVELVDPKALGTDQHDSAAQDFDYKQLLQETLQHQVAVCQNTRLWLPTRRRRRPEDPSTVEFRVDDVYPRDPEMLVRITSRTRVTVIIPPVEDTVEESNASSTSTATDKPENGDSQPRVAIGGMDKELKALRELILLPITHAAVAKSCGVEFPKGVLLCGPPGVGKTLLVRTVVKQCSDQVPLLLRIVNGAEIMTSGIGDAEATLRTIFQQAAEHARATNGAGVVFIDELDALCPKRDANGSTAHSRVVAQLLTLLDGADSHARANVLVIGATNLPNSIDAALRRPGRFDRELFIGPPDTDRRKQIFRVHLQGVPHCVGASENERNEFVDALALKAIGYVGADIASLCREALSVASARHLVTMTKNKELDDWWKQWQRHSLSLADSSIVAKVSGNAWTASPVAIPLWFLSRADPAVVQSTQTDYFRFLNNKSTAPAPRRLQRAASLQAPPSEQQSFQVTMEDFDQAMQVVLASSLRGSSGFAKSMEKRGWDSIGGQHDTKIALQQALEWPFKYPETFARLGVKPPRGILLYGPPGCSKSSIVRAAAHSSGVTFLSLSSAKVFSPFFGDAEAAVRQVFRDARAALPAIIFFDEIDVLVAKRAFDAGSSGEGSGSSTAVRVLSTLLNEMDGVESAEGLLVIGATNRPDCIDAALLRPGRFDRVLYVGLPTASERVEILRIHTQVMQLDDDVDLEFIAEHTDYFSGAELESVCREAAMRALRESINATTVAMRHLAGAAADVVPVATPRVIEEYEAFAQHMGQRS</sequence>
<dbReference type="InterPro" id="IPR027417">
    <property type="entry name" value="P-loop_NTPase"/>
</dbReference>
<dbReference type="FunFam" id="3.40.50.300:FF:001440">
    <property type="entry name" value="ATPase, AAA family protein"/>
    <property type="match status" value="1"/>
</dbReference>
<feature type="domain" description="AAA+ ATPase" evidence="4">
    <location>
        <begin position="640"/>
        <end position="784"/>
    </location>
</feature>
<reference evidence="5" key="1">
    <citation type="submission" date="2022-11" db="EMBL/GenBank/DDBJ databases">
        <authorList>
            <person name="Morgan W.R."/>
            <person name="Tartar A."/>
        </authorList>
    </citation>
    <scope>NUCLEOTIDE SEQUENCE</scope>
    <source>
        <strain evidence="5">ARSEF 373</strain>
    </source>
</reference>
<dbReference type="InterPro" id="IPR050168">
    <property type="entry name" value="AAA_ATPase_domain"/>
</dbReference>
<keyword evidence="6" id="KW-1185">Reference proteome</keyword>
<dbReference type="PANTHER" id="PTHR23077:SF117">
    <property type="entry name" value="AAA+ ATPASE DOMAIN-CONTAINING PROTEIN"/>
    <property type="match status" value="1"/>
</dbReference>
<dbReference type="FunFam" id="3.40.50.300:FF:000012">
    <property type="entry name" value="Transitional endoplasmic reticulum ATPase"/>
    <property type="match status" value="1"/>
</dbReference>
<dbReference type="Pfam" id="PF17862">
    <property type="entry name" value="AAA_lid_3"/>
    <property type="match status" value="2"/>
</dbReference>